<proteinExistence type="predicted"/>
<feature type="signal peptide" evidence="1">
    <location>
        <begin position="1"/>
        <end position="19"/>
    </location>
</feature>
<comment type="caution">
    <text evidence="2">The sequence shown here is derived from an EMBL/GenBank/DDBJ whole genome shotgun (WGS) entry which is preliminary data.</text>
</comment>
<feature type="chain" id="PRO_5017283839" evidence="1">
    <location>
        <begin position="20"/>
        <end position="133"/>
    </location>
</feature>
<sequence>MIATPLLAILINFGNLALAQPNPNSAIFISDFDCGLVDGNGNFVSADRSRVVITQSGNRNLVCESDVTPPSDGRAEIYNFKNTGALCDNLFSSLNLFRTLCETGYDAIGIARPKCGITKQLEDAKENDKAGKG</sequence>
<dbReference type="Proteomes" id="UP000265631">
    <property type="component" value="Unassembled WGS sequence"/>
</dbReference>
<accession>A0A395M5J6</accession>
<name>A0A395M5J6_9HYPO</name>
<evidence type="ECO:0000313" key="3">
    <source>
        <dbReference type="Proteomes" id="UP000265631"/>
    </source>
</evidence>
<protein>
    <submittedName>
        <fullName evidence="2">Tubulin beta</fullName>
    </submittedName>
</protein>
<dbReference type="EMBL" id="PXXK01000649">
    <property type="protein sequence ID" value="RFN43098.1"/>
    <property type="molecule type" value="Genomic_DNA"/>
</dbReference>
<gene>
    <name evidence="2" type="ORF">FIE12Z_12643</name>
</gene>
<dbReference type="AlphaFoldDB" id="A0A395M5J6"/>
<keyword evidence="3" id="KW-1185">Reference proteome</keyword>
<organism evidence="2 3">
    <name type="scientific">Fusarium flagelliforme</name>
    <dbReference type="NCBI Taxonomy" id="2675880"/>
    <lineage>
        <taxon>Eukaryota</taxon>
        <taxon>Fungi</taxon>
        <taxon>Dikarya</taxon>
        <taxon>Ascomycota</taxon>
        <taxon>Pezizomycotina</taxon>
        <taxon>Sordariomycetes</taxon>
        <taxon>Hypocreomycetidae</taxon>
        <taxon>Hypocreales</taxon>
        <taxon>Nectriaceae</taxon>
        <taxon>Fusarium</taxon>
        <taxon>Fusarium incarnatum-equiseti species complex</taxon>
    </lineage>
</organism>
<keyword evidence="1" id="KW-0732">Signal</keyword>
<reference evidence="2 3" key="1">
    <citation type="journal article" date="2018" name="PLoS Pathog.">
        <title>Evolution of structural diversity of trichothecenes, a family of toxins produced by plant pathogenic and entomopathogenic fungi.</title>
        <authorList>
            <person name="Proctor R.H."/>
            <person name="McCormick S.P."/>
            <person name="Kim H.S."/>
            <person name="Cardoza R.E."/>
            <person name="Stanley A.M."/>
            <person name="Lindo L."/>
            <person name="Kelly A."/>
            <person name="Brown D.W."/>
            <person name="Lee T."/>
            <person name="Vaughan M.M."/>
            <person name="Alexander N.J."/>
            <person name="Busman M."/>
            <person name="Gutierrez S."/>
        </authorList>
    </citation>
    <scope>NUCLEOTIDE SEQUENCE [LARGE SCALE GENOMIC DNA]</scope>
    <source>
        <strain evidence="2 3">NRRL 13405</strain>
    </source>
</reference>
<evidence type="ECO:0000313" key="2">
    <source>
        <dbReference type="EMBL" id="RFN43098.1"/>
    </source>
</evidence>
<evidence type="ECO:0000256" key="1">
    <source>
        <dbReference type="SAM" id="SignalP"/>
    </source>
</evidence>